<keyword evidence="3" id="KW-1185">Reference proteome</keyword>
<accession>A0ABD6EZY0</accession>
<name>A0ABD6EZY0_9BILA</name>
<proteinExistence type="predicted"/>
<feature type="signal peptide" evidence="1">
    <location>
        <begin position="1"/>
        <end position="19"/>
    </location>
</feature>
<protein>
    <submittedName>
        <fullName evidence="2">Uncharacterized protein</fullName>
    </submittedName>
</protein>
<sequence>MSSSESLTLLVLLVAIAAAYRNYTHTPSYQRGPLLRAQQQIVDDGMWCDDEDDDEPVIMPKIIPRLTRAQKNALILKSGQPLYEGRKRSNRARIWAKRNGRGRRETGPVWRRPLAHRRYSPPLTRLIAEPYGPCPRTFDAITKGIPPSVFFSLPAQNFLNTQTKP</sequence>
<comment type="caution">
    <text evidence="2">The sequence shown here is derived from an EMBL/GenBank/DDBJ whole genome shotgun (WGS) entry which is preliminary data.</text>
</comment>
<dbReference type="Proteomes" id="UP001608902">
    <property type="component" value="Unassembled WGS sequence"/>
</dbReference>
<gene>
    <name evidence="2" type="ORF">AB6A40_008991</name>
</gene>
<evidence type="ECO:0000313" key="3">
    <source>
        <dbReference type="Proteomes" id="UP001608902"/>
    </source>
</evidence>
<dbReference type="AlphaFoldDB" id="A0ABD6EZY0"/>
<dbReference type="EMBL" id="JBGFUD010008927">
    <property type="protein sequence ID" value="MFH4982282.1"/>
    <property type="molecule type" value="Genomic_DNA"/>
</dbReference>
<organism evidence="2 3">
    <name type="scientific">Gnathostoma spinigerum</name>
    <dbReference type="NCBI Taxonomy" id="75299"/>
    <lineage>
        <taxon>Eukaryota</taxon>
        <taxon>Metazoa</taxon>
        <taxon>Ecdysozoa</taxon>
        <taxon>Nematoda</taxon>
        <taxon>Chromadorea</taxon>
        <taxon>Rhabditida</taxon>
        <taxon>Spirurina</taxon>
        <taxon>Gnathostomatomorpha</taxon>
        <taxon>Gnathostomatoidea</taxon>
        <taxon>Gnathostomatidae</taxon>
        <taxon>Gnathostoma</taxon>
    </lineage>
</organism>
<keyword evidence="1" id="KW-0732">Signal</keyword>
<evidence type="ECO:0000256" key="1">
    <source>
        <dbReference type="SAM" id="SignalP"/>
    </source>
</evidence>
<reference evidence="2 3" key="1">
    <citation type="submission" date="2024-08" db="EMBL/GenBank/DDBJ databases">
        <title>Gnathostoma spinigerum genome.</title>
        <authorList>
            <person name="Gonzalez-Bertolin B."/>
            <person name="Monzon S."/>
            <person name="Zaballos A."/>
            <person name="Jimenez P."/>
            <person name="Dekumyoy P."/>
            <person name="Varona S."/>
            <person name="Cuesta I."/>
            <person name="Sumanam S."/>
            <person name="Adisakwattana P."/>
            <person name="Gasser R.B."/>
            <person name="Hernandez-Gonzalez A."/>
            <person name="Young N.D."/>
            <person name="Perteguer M.J."/>
        </authorList>
    </citation>
    <scope>NUCLEOTIDE SEQUENCE [LARGE SCALE GENOMIC DNA]</scope>
    <source>
        <strain evidence="2">AL3</strain>
        <tissue evidence="2">Liver</tissue>
    </source>
</reference>
<feature type="chain" id="PRO_5044741176" evidence="1">
    <location>
        <begin position="20"/>
        <end position="165"/>
    </location>
</feature>
<evidence type="ECO:0000313" key="2">
    <source>
        <dbReference type="EMBL" id="MFH4982282.1"/>
    </source>
</evidence>